<proteinExistence type="predicted"/>
<keyword evidence="5" id="KW-1015">Disulfide bond</keyword>
<dbReference type="EMBL" id="BNJQ01000016">
    <property type="protein sequence ID" value="GHP07375.1"/>
    <property type="molecule type" value="Genomic_DNA"/>
</dbReference>
<evidence type="ECO:0000256" key="5">
    <source>
        <dbReference type="ARBA" id="ARBA00023157"/>
    </source>
</evidence>
<sequence length="683" mass="76466">MPMPMMALSTKMVMPNIFVAALPSSLARIYHLLSQPVHASTLGLFRMLFSICMMWQALKFADVFYDLRRTKMVFPYAGLDFSPPCAPQTGEFLLSVNFIAGLMVMCGACTRIATVVLFATFAYIFHITEENHNNHYILICHVTFVASFLDWGRWGSVDALVAAWLERRRRRGGGRTTQNGIRTTSVVPYWNLLLMQLLFTIPYFYGAIAKCNHDWLLRAEPPTMWFSRRAETDLDSPLLFAYKTAWYPWFVAWGGMLFDLTISFILFSRPLKLPLGLPGVLLFNCMNKVMFNIGVFPVAMLASYTLFAQPETPAVCAWIVKKHILGMEDAADTFPYVGPRWHSFWLVPLPPDAYASAKKKQHLRTEEVVDAEAAAAAAAAAEVAAMTTNDGEDKSSPTTQLSLRGAFVLVFLAGFATFHFLGPLRHFVLYPPGVSWHEEGHLGAWHMMLRSKHGDVMIDFLEDGAAPPPPPPPMAAASHRKHKHVHAPAHRVFISEDRFLNTRQRRKLITKPHTVLLYVQHMSRIYREAGRNLTGAYARSCYCLNARAPAKMFVETTNLLDWAYRYEYVWPFGERSGVLVGAGGGGFLTPLPPVHSPGGRDACSIDALGGYSYDHVRQEVTMSPTHMQIHAAAGLQFEGEEVKHVTSDQFSTPKAATSSSLVMSFCQESLPVFSSSSMWTLQL</sequence>
<dbReference type="GO" id="GO:0012505">
    <property type="term" value="C:endomembrane system"/>
    <property type="evidence" value="ECO:0007669"/>
    <property type="project" value="UniProtKB-SubCell"/>
</dbReference>
<accession>A0A830HL47</accession>
<dbReference type="SMART" id="SM00752">
    <property type="entry name" value="HTTM"/>
    <property type="match status" value="1"/>
</dbReference>
<dbReference type="OrthoDB" id="566049at2759"/>
<comment type="subcellular location">
    <subcellularLocation>
        <location evidence="1">Endomembrane system</location>
        <topology evidence="1">Multi-pass membrane protein</topology>
    </subcellularLocation>
</comment>
<feature type="transmembrane region" description="Helical" evidence="7">
    <location>
        <begin position="246"/>
        <end position="268"/>
    </location>
</feature>
<dbReference type="PANTHER" id="PTHR12639">
    <property type="entry name" value="VITAMIN K-DEPENDENT GAMMA-CARBOXYLASE"/>
    <property type="match status" value="1"/>
</dbReference>
<keyword evidence="10" id="KW-1185">Reference proteome</keyword>
<comment type="caution">
    <text evidence="9">The sequence shown here is derived from an EMBL/GenBank/DDBJ whole genome shotgun (WGS) entry which is preliminary data.</text>
</comment>
<dbReference type="InterPro" id="IPR011020">
    <property type="entry name" value="HTTM-like"/>
</dbReference>
<evidence type="ECO:0000313" key="10">
    <source>
        <dbReference type="Proteomes" id="UP000660262"/>
    </source>
</evidence>
<evidence type="ECO:0000256" key="4">
    <source>
        <dbReference type="ARBA" id="ARBA00023136"/>
    </source>
</evidence>
<dbReference type="Pfam" id="PF05090">
    <property type="entry name" value="HTTM"/>
    <property type="match status" value="1"/>
</dbReference>
<keyword evidence="3 7" id="KW-1133">Transmembrane helix</keyword>
<evidence type="ECO:0000259" key="8">
    <source>
        <dbReference type="SMART" id="SM00752"/>
    </source>
</evidence>
<dbReference type="Proteomes" id="UP000660262">
    <property type="component" value="Unassembled WGS sequence"/>
</dbReference>
<dbReference type="GO" id="GO:0019842">
    <property type="term" value="F:vitamin binding"/>
    <property type="evidence" value="ECO:0007669"/>
    <property type="project" value="TreeGrafter"/>
</dbReference>
<feature type="transmembrane region" description="Helical" evidence="7">
    <location>
        <begin position="98"/>
        <end position="124"/>
    </location>
</feature>
<evidence type="ECO:0000256" key="6">
    <source>
        <dbReference type="ARBA" id="ARBA00023239"/>
    </source>
</evidence>
<dbReference type="PANTHER" id="PTHR12639:SF7">
    <property type="entry name" value="HTTM DOMAIN-CONTAINING PROTEIN"/>
    <property type="match status" value="1"/>
</dbReference>
<evidence type="ECO:0000256" key="3">
    <source>
        <dbReference type="ARBA" id="ARBA00022989"/>
    </source>
</evidence>
<dbReference type="AlphaFoldDB" id="A0A830HL47"/>
<evidence type="ECO:0000256" key="2">
    <source>
        <dbReference type="ARBA" id="ARBA00022692"/>
    </source>
</evidence>
<feature type="transmembrane region" description="Helical" evidence="7">
    <location>
        <begin position="186"/>
        <end position="205"/>
    </location>
</feature>
<dbReference type="InterPro" id="IPR007782">
    <property type="entry name" value="VKG_COase"/>
</dbReference>
<dbReference type="Pfam" id="PF22777">
    <property type="entry name" value="VKGC_lumenal_dom"/>
    <property type="match status" value="1"/>
</dbReference>
<keyword evidence="4 7" id="KW-0472">Membrane</keyword>
<feature type="transmembrane region" description="Helical" evidence="7">
    <location>
        <begin position="136"/>
        <end position="165"/>
    </location>
</feature>
<dbReference type="GO" id="GO:0008488">
    <property type="term" value="F:gamma-glutamyl carboxylase activity"/>
    <property type="evidence" value="ECO:0007669"/>
    <property type="project" value="InterPro"/>
</dbReference>
<evidence type="ECO:0000313" key="9">
    <source>
        <dbReference type="EMBL" id="GHP07375.1"/>
    </source>
</evidence>
<evidence type="ECO:0000256" key="1">
    <source>
        <dbReference type="ARBA" id="ARBA00004127"/>
    </source>
</evidence>
<gene>
    <name evidence="9" type="ORF">PPROV_000611700</name>
</gene>
<dbReference type="InterPro" id="IPR053934">
    <property type="entry name" value="HTTM_dom"/>
</dbReference>
<reference evidence="9" key="1">
    <citation type="submission" date="2020-10" db="EMBL/GenBank/DDBJ databases">
        <title>Unveiling of a novel bifunctional photoreceptor, Dualchrome1, isolated from a cosmopolitan green alga.</title>
        <authorList>
            <person name="Suzuki S."/>
            <person name="Kawachi M."/>
        </authorList>
    </citation>
    <scope>NUCLEOTIDE SEQUENCE</scope>
    <source>
        <strain evidence="9">NIES 2893</strain>
    </source>
</reference>
<feature type="domain" description="HTTM-like" evidence="8">
    <location>
        <begin position="34"/>
        <end position="312"/>
    </location>
</feature>
<dbReference type="InterPro" id="IPR053935">
    <property type="entry name" value="VKGC_lumenal_dom"/>
</dbReference>
<keyword evidence="2 7" id="KW-0812">Transmembrane</keyword>
<feature type="transmembrane region" description="Helical" evidence="7">
    <location>
        <begin position="289"/>
        <end position="307"/>
    </location>
</feature>
<evidence type="ECO:0000256" key="7">
    <source>
        <dbReference type="SAM" id="Phobius"/>
    </source>
</evidence>
<feature type="transmembrane region" description="Helical" evidence="7">
    <location>
        <begin position="43"/>
        <end position="65"/>
    </location>
</feature>
<keyword evidence="6" id="KW-0456">Lyase</keyword>
<protein>
    <recommendedName>
        <fullName evidence="8">HTTM-like domain-containing protein</fullName>
    </recommendedName>
</protein>
<name>A0A830HL47_9CHLO</name>
<organism evidence="9 10">
    <name type="scientific">Pycnococcus provasolii</name>
    <dbReference type="NCBI Taxonomy" id="41880"/>
    <lineage>
        <taxon>Eukaryota</taxon>
        <taxon>Viridiplantae</taxon>
        <taxon>Chlorophyta</taxon>
        <taxon>Pseudoscourfieldiophyceae</taxon>
        <taxon>Pseudoscourfieldiales</taxon>
        <taxon>Pycnococcaceae</taxon>
        <taxon>Pycnococcus</taxon>
    </lineage>
</organism>